<dbReference type="GO" id="GO:0017004">
    <property type="term" value="P:cytochrome complex assembly"/>
    <property type="evidence" value="ECO:0007669"/>
    <property type="project" value="UniProtKB-KW"/>
</dbReference>
<dbReference type="STRING" id="226506.SAMN04488519_10536"/>
<evidence type="ECO:0000256" key="4">
    <source>
        <dbReference type="ARBA" id="ARBA00023136"/>
    </source>
</evidence>
<protein>
    <submittedName>
        <fullName evidence="6">Cytochrome c-type biogenesis protein CcmE</fullName>
    </submittedName>
</protein>
<keyword evidence="5" id="KW-1133">Transmembrane helix</keyword>
<keyword evidence="2" id="KW-0349">Heme</keyword>
<evidence type="ECO:0000256" key="1">
    <source>
        <dbReference type="ARBA" id="ARBA00004370"/>
    </source>
</evidence>
<evidence type="ECO:0000313" key="6">
    <source>
        <dbReference type="EMBL" id="SFO26798.1"/>
    </source>
</evidence>
<organism evidence="6 7">
    <name type="scientific">Algoriphagus ornithinivorans</name>
    <dbReference type="NCBI Taxonomy" id="226506"/>
    <lineage>
        <taxon>Bacteria</taxon>
        <taxon>Pseudomonadati</taxon>
        <taxon>Bacteroidota</taxon>
        <taxon>Cytophagia</taxon>
        <taxon>Cytophagales</taxon>
        <taxon>Cyclobacteriaceae</taxon>
        <taxon>Algoriphagus</taxon>
    </lineage>
</organism>
<reference evidence="7" key="1">
    <citation type="submission" date="2016-10" db="EMBL/GenBank/DDBJ databases">
        <authorList>
            <person name="Varghese N."/>
            <person name="Submissions S."/>
        </authorList>
    </citation>
    <scope>NUCLEOTIDE SEQUENCE [LARGE SCALE GENOMIC DNA]</scope>
    <source>
        <strain evidence="7">DSM 15282</strain>
    </source>
</reference>
<sequence length="138" mass="15148">MKKGHIIGIGIIAIAIVIIMTSIGDASSYETFNTALEMKQDGNDKAIHVVGQLKKNPSGEVEGLQVRDDKTSFTFILVDNDGTEQEVFYNEPVPADFTRSESVVVIGSYKNDEIFIADKILMKCPSKYQETEVQAAGM</sequence>
<dbReference type="Proteomes" id="UP000199564">
    <property type="component" value="Unassembled WGS sequence"/>
</dbReference>
<dbReference type="GO" id="GO:0020037">
    <property type="term" value="F:heme binding"/>
    <property type="evidence" value="ECO:0007669"/>
    <property type="project" value="InterPro"/>
</dbReference>
<dbReference type="RefSeq" id="WP_091653155.1">
    <property type="nucleotide sequence ID" value="NZ_FOVW01000005.1"/>
</dbReference>
<dbReference type="GO" id="GO:0017003">
    <property type="term" value="P:protein-heme linkage"/>
    <property type="evidence" value="ECO:0007669"/>
    <property type="project" value="InterPro"/>
</dbReference>
<dbReference type="InterPro" id="IPR004329">
    <property type="entry name" value="CcmE"/>
</dbReference>
<evidence type="ECO:0000256" key="3">
    <source>
        <dbReference type="ARBA" id="ARBA00022748"/>
    </source>
</evidence>
<evidence type="ECO:0000313" key="7">
    <source>
        <dbReference type="Proteomes" id="UP000199564"/>
    </source>
</evidence>
<evidence type="ECO:0000256" key="2">
    <source>
        <dbReference type="ARBA" id="ARBA00022617"/>
    </source>
</evidence>
<keyword evidence="3" id="KW-0201">Cytochrome c-type biogenesis</keyword>
<name>A0A1I5FSK9_9BACT</name>
<gene>
    <name evidence="6" type="ORF">SAMN04488519_10536</name>
</gene>
<comment type="subcellular location">
    <subcellularLocation>
        <location evidence="1">Membrane</location>
    </subcellularLocation>
</comment>
<evidence type="ECO:0000256" key="5">
    <source>
        <dbReference type="SAM" id="Phobius"/>
    </source>
</evidence>
<keyword evidence="2" id="KW-0408">Iron</keyword>
<dbReference type="GO" id="GO:0005886">
    <property type="term" value="C:plasma membrane"/>
    <property type="evidence" value="ECO:0007669"/>
    <property type="project" value="InterPro"/>
</dbReference>
<dbReference type="AlphaFoldDB" id="A0A1I5FSK9"/>
<accession>A0A1I5FSK9</accession>
<keyword evidence="2" id="KW-0479">Metal-binding</keyword>
<dbReference type="InterPro" id="IPR012340">
    <property type="entry name" value="NA-bd_OB-fold"/>
</dbReference>
<dbReference type="Gene3D" id="2.40.50.140">
    <property type="entry name" value="Nucleic acid-binding proteins"/>
    <property type="match status" value="1"/>
</dbReference>
<dbReference type="InterPro" id="IPR036127">
    <property type="entry name" value="CcmE-like_sf"/>
</dbReference>
<feature type="transmembrane region" description="Helical" evidence="5">
    <location>
        <begin position="6"/>
        <end position="24"/>
    </location>
</feature>
<dbReference type="EMBL" id="FOVW01000005">
    <property type="protein sequence ID" value="SFO26798.1"/>
    <property type="molecule type" value="Genomic_DNA"/>
</dbReference>
<dbReference type="SUPFAM" id="SSF82093">
    <property type="entry name" value="Heme chaperone CcmE"/>
    <property type="match status" value="1"/>
</dbReference>
<keyword evidence="4 5" id="KW-0472">Membrane</keyword>
<keyword evidence="7" id="KW-1185">Reference proteome</keyword>
<proteinExistence type="predicted"/>
<keyword evidence="5" id="KW-0812">Transmembrane</keyword>
<dbReference type="Pfam" id="PF03100">
    <property type="entry name" value="CcmE"/>
    <property type="match status" value="1"/>
</dbReference>